<evidence type="ECO:0000313" key="1">
    <source>
        <dbReference type="EMBL" id="VVQ19695.1"/>
    </source>
</evidence>
<dbReference type="Proteomes" id="UP000326452">
    <property type="component" value="Unassembled WGS sequence"/>
</dbReference>
<gene>
    <name evidence="1" type="ORF">PS941_04853</name>
</gene>
<evidence type="ECO:0000313" key="2">
    <source>
        <dbReference type="Proteomes" id="UP000326452"/>
    </source>
</evidence>
<name>A0A5E6YRZ7_PSEFL</name>
<dbReference type="EMBL" id="CABVJC010000010">
    <property type="protein sequence ID" value="VVQ19695.1"/>
    <property type="molecule type" value="Genomic_DNA"/>
</dbReference>
<accession>A0A5E6YRZ7</accession>
<reference evidence="1 2" key="1">
    <citation type="submission" date="2019-09" db="EMBL/GenBank/DDBJ databases">
        <authorList>
            <person name="Chandra G."/>
            <person name="Truman W A."/>
        </authorList>
    </citation>
    <scope>NUCLEOTIDE SEQUENCE [LARGE SCALE GENOMIC DNA]</scope>
    <source>
        <strain evidence="1">PS941</strain>
    </source>
</reference>
<dbReference type="AlphaFoldDB" id="A0A5E6YRZ7"/>
<sequence>MASRVKMATQLGQKAPTWRALLVEGNPTELVDITPLTPVDYEAERNRFLSPAELLELHKKRC</sequence>
<organism evidence="1 2">
    <name type="scientific">Pseudomonas fluorescens</name>
    <dbReference type="NCBI Taxonomy" id="294"/>
    <lineage>
        <taxon>Bacteria</taxon>
        <taxon>Pseudomonadati</taxon>
        <taxon>Pseudomonadota</taxon>
        <taxon>Gammaproteobacteria</taxon>
        <taxon>Pseudomonadales</taxon>
        <taxon>Pseudomonadaceae</taxon>
        <taxon>Pseudomonas</taxon>
    </lineage>
</organism>
<protein>
    <submittedName>
        <fullName evidence="1">Uncharacterized protein</fullName>
    </submittedName>
</protein>
<proteinExistence type="predicted"/>